<reference evidence="1 2" key="1">
    <citation type="journal article" date="2013" name="Genome Announc.">
        <title>Draft Genome Sequence of an Alphaproteobacterium, Caenispirillum salinarum AK4(T), Isolated from a Solar Saltern.</title>
        <authorList>
            <person name="Khatri I."/>
            <person name="Singh A."/>
            <person name="Korpole S."/>
            <person name="Pinnaka A.K."/>
            <person name="Subramanian S."/>
        </authorList>
    </citation>
    <scope>NUCLEOTIDE SEQUENCE [LARGE SCALE GENOMIC DNA]</scope>
    <source>
        <strain evidence="1 2">AK4</strain>
    </source>
</reference>
<keyword evidence="1" id="KW-0418">Kinase</keyword>
<gene>
    <name evidence="1" type="ORF">C882_3355</name>
</gene>
<comment type="caution">
    <text evidence="1">The sequence shown here is derived from an EMBL/GenBank/DDBJ whole genome shotgun (WGS) entry which is preliminary data.</text>
</comment>
<organism evidence="1 2">
    <name type="scientific">Caenispirillum salinarum AK4</name>
    <dbReference type="NCBI Taxonomy" id="1238182"/>
    <lineage>
        <taxon>Bacteria</taxon>
        <taxon>Pseudomonadati</taxon>
        <taxon>Pseudomonadota</taxon>
        <taxon>Alphaproteobacteria</taxon>
        <taxon>Rhodospirillales</taxon>
        <taxon>Novispirillaceae</taxon>
        <taxon>Caenispirillum</taxon>
    </lineage>
</organism>
<dbReference type="GO" id="GO:0016301">
    <property type="term" value="F:kinase activity"/>
    <property type="evidence" value="ECO:0007669"/>
    <property type="project" value="UniProtKB-KW"/>
</dbReference>
<keyword evidence="1" id="KW-0808">Transferase</keyword>
<dbReference type="EMBL" id="ANHY01000043">
    <property type="protein sequence ID" value="EKV25976.1"/>
    <property type="molecule type" value="Genomic_DNA"/>
</dbReference>
<accession>K9HB13</accession>
<evidence type="ECO:0000313" key="1">
    <source>
        <dbReference type="EMBL" id="EKV25976.1"/>
    </source>
</evidence>
<dbReference type="InterPro" id="IPR011006">
    <property type="entry name" value="CheY-like_superfamily"/>
</dbReference>
<dbReference type="Gene3D" id="3.40.50.2300">
    <property type="match status" value="1"/>
</dbReference>
<keyword evidence="2" id="KW-1185">Reference proteome</keyword>
<sequence length="74" mass="8086">MPDVALLDVNVGDERVTPVARVLLEAGVPFVLVTGYTAQQLTEPELRDAPRIDKPVDRRQLESVFRALRGGSDG</sequence>
<dbReference type="STRING" id="1238182.C882_3355"/>
<dbReference type="SUPFAM" id="SSF52172">
    <property type="entry name" value="CheY-like"/>
    <property type="match status" value="1"/>
</dbReference>
<protein>
    <submittedName>
        <fullName evidence="1">Phytochrome, two-component sensor histidine kinase</fullName>
    </submittedName>
</protein>
<proteinExistence type="predicted"/>
<dbReference type="Proteomes" id="UP000009881">
    <property type="component" value="Unassembled WGS sequence"/>
</dbReference>
<name>K9HB13_9PROT</name>
<dbReference type="AlphaFoldDB" id="K9HB13"/>
<evidence type="ECO:0000313" key="2">
    <source>
        <dbReference type="Proteomes" id="UP000009881"/>
    </source>
</evidence>